<evidence type="ECO:0000256" key="2">
    <source>
        <dbReference type="ARBA" id="ARBA00022448"/>
    </source>
</evidence>
<dbReference type="InterPro" id="IPR030678">
    <property type="entry name" value="Peptide/Ni-bd"/>
</dbReference>
<dbReference type="Pfam" id="PF00496">
    <property type="entry name" value="SBP_bac_5"/>
    <property type="match status" value="1"/>
</dbReference>
<protein>
    <submittedName>
        <fullName evidence="5">ABC transporter substrate-binding protein</fullName>
    </submittedName>
</protein>
<comment type="similarity">
    <text evidence="1">Belongs to the bacterial solute-binding protein 5 family.</text>
</comment>
<dbReference type="GO" id="GO:0042597">
    <property type="term" value="C:periplasmic space"/>
    <property type="evidence" value="ECO:0007669"/>
    <property type="project" value="UniProtKB-ARBA"/>
</dbReference>
<dbReference type="SUPFAM" id="SSF53850">
    <property type="entry name" value="Periplasmic binding protein-like II"/>
    <property type="match status" value="1"/>
</dbReference>
<dbReference type="GO" id="GO:0043190">
    <property type="term" value="C:ATP-binding cassette (ABC) transporter complex"/>
    <property type="evidence" value="ECO:0007669"/>
    <property type="project" value="InterPro"/>
</dbReference>
<keyword evidence="3" id="KW-0732">Signal</keyword>
<evidence type="ECO:0000313" key="5">
    <source>
        <dbReference type="EMBL" id="PIE32476.1"/>
    </source>
</evidence>
<comment type="caution">
    <text evidence="5">The sequence shown here is derived from an EMBL/GenBank/DDBJ whole genome shotgun (WGS) entry which is preliminary data.</text>
</comment>
<dbReference type="Gene3D" id="3.10.105.10">
    <property type="entry name" value="Dipeptide-binding Protein, Domain 3"/>
    <property type="match status" value="1"/>
</dbReference>
<dbReference type="InterPro" id="IPR000914">
    <property type="entry name" value="SBP_5_dom"/>
</dbReference>
<accession>A0A2G6K9U3</accession>
<dbReference type="PANTHER" id="PTHR30290">
    <property type="entry name" value="PERIPLASMIC BINDING COMPONENT OF ABC TRANSPORTER"/>
    <property type="match status" value="1"/>
</dbReference>
<reference evidence="5 6" key="1">
    <citation type="submission" date="2017-10" db="EMBL/GenBank/DDBJ databases">
        <title>Novel microbial diversity and functional potential in the marine mammal oral microbiome.</title>
        <authorList>
            <person name="Dudek N.K."/>
            <person name="Sun C.L."/>
            <person name="Burstein D."/>
            <person name="Kantor R.S."/>
            <person name="Aliaga Goltsman D.S."/>
            <person name="Bik E.M."/>
            <person name="Thomas B.C."/>
            <person name="Banfield J.F."/>
            <person name="Relman D.A."/>
        </authorList>
    </citation>
    <scope>NUCLEOTIDE SEQUENCE [LARGE SCALE GENOMIC DNA]</scope>
    <source>
        <strain evidence="5">DOLJORAL78_47_16</strain>
    </source>
</reference>
<evidence type="ECO:0000259" key="4">
    <source>
        <dbReference type="Pfam" id="PF00496"/>
    </source>
</evidence>
<gene>
    <name evidence="5" type="ORF">CSA56_15400</name>
</gene>
<dbReference type="GO" id="GO:1904680">
    <property type="term" value="F:peptide transmembrane transporter activity"/>
    <property type="evidence" value="ECO:0007669"/>
    <property type="project" value="TreeGrafter"/>
</dbReference>
<dbReference type="Proteomes" id="UP000230821">
    <property type="component" value="Unassembled WGS sequence"/>
</dbReference>
<dbReference type="InterPro" id="IPR039424">
    <property type="entry name" value="SBP_5"/>
</dbReference>
<dbReference type="CDD" id="cd00995">
    <property type="entry name" value="PBP2_NikA_DppA_OppA_like"/>
    <property type="match status" value="1"/>
</dbReference>
<dbReference type="PANTHER" id="PTHR30290:SF9">
    <property type="entry name" value="OLIGOPEPTIDE-BINDING PROTEIN APPA"/>
    <property type="match status" value="1"/>
</dbReference>
<evidence type="ECO:0000256" key="1">
    <source>
        <dbReference type="ARBA" id="ARBA00005695"/>
    </source>
</evidence>
<dbReference type="PIRSF" id="PIRSF002741">
    <property type="entry name" value="MppA"/>
    <property type="match status" value="1"/>
</dbReference>
<sequence length="513" mass="57539">MRKRLVIILVMCIVTAVFGLTSVAAEKVLTIGISKEPANLNPVLIPGIYGEALAGNLFDTLISFKESASEPAPALAEKWDITEDGKEYTFFLRKGVQFHNGQEMKASDVKYTLEAIMNPDNASPSKEFFSLIEQIEVVDDYTVKLTLKSPYAPLLLALGNPTAGIIPENVVEEVGMDKFDRHPIGTGAFKFVEWLPDDRITLEKNENYFLGSPNIDKVVFRPIPKPEVMAAELEAGGLDIGHQLLAQDVKRLADEDSLDVKTISGLGNSYLGFSFEKEPFSDVRFRKAFYHAVPFDAAIKGIWDGVGERSYSWIPNGVFPDDTAYMMEHALAYDKDKATALFDELKAEGVLEDGFEFSIYTSQNPYRVKIATAIATELRKYDLKAKVESLEWGTLFPLLKEGVGVYIMGWGSVPDPDRWTYKIFHSDSTMNFSKYKLPEIDEALELGRTLVGNEKRGEQYKKVMRKALAEDYIHIPLVFKSVTAVMNTRVQGFEPSAQDYFHLVTEKRNVDVK</sequence>
<dbReference type="EMBL" id="PDSK01000113">
    <property type="protein sequence ID" value="PIE32476.1"/>
    <property type="molecule type" value="Genomic_DNA"/>
</dbReference>
<evidence type="ECO:0000313" key="6">
    <source>
        <dbReference type="Proteomes" id="UP000230821"/>
    </source>
</evidence>
<name>A0A2G6K9U3_9BACT</name>
<evidence type="ECO:0000256" key="3">
    <source>
        <dbReference type="ARBA" id="ARBA00022729"/>
    </source>
</evidence>
<keyword evidence="2" id="KW-0813">Transport</keyword>
<dbReference type="Gene3D" id="3.40.190.10">
    <property type="entry name" value="Periplasmic binding protein-like II"/>
    <property type="match status" value="1"/>
</dbReference>
<organism evidence="5 6">
    <name type="scientific">candidate division KSB3 bacterium</name>
    <dbReference type="NCBI Taxonomy" id="2044937"/>
    <lineage>
        <taxon>Bacteria</taxon>
        <taxon>candidate division KSB3</taxon>
    </lineage>
</organism>
<dbReference type="AlphaFoldDB" id="A0A2G6K9U3"/>
<dbReference type="Gene3D" id="3.90.76.10">
    <property type="entry name" value="Dipeptide-binding Protein, Domain 1"/>
    <property type="match status" value="1"/>
</dbReference>
<dbReference type="GO" id="GO:0015833">
    <property type="term" value="P:peptide transport"/>
    <property type="evidence" value="ECO:0007669"/>
    <property type="project" value="TreeGrafter"/>
</dbReference>
<proteinExistence type="inferred from homology"/>
<feature type="domain" description="Solute-binding protein family 5" evidence="4">
    <location>
        <begin position="70"/>
        <end position="428"/>
    </location>
</feature>